<evidence type="ECO:0000256" key="1">
    <source>
        <dbReference type="ARBA" id="ARBA00022450"/>
    </source>
</evidence>
<feature type="domain" description="Ketosynthase family 3 (KS3)" evidence="7">
    <location>
        <begin position="54"/>
        <end position="471"/>
    </location>
</feature>
<name>A0A0U1LRJ9_TALIS</name>
<dbReference type="InterPro" id="IPR036291">
    <property type="entry name" value="NAD(P)-bd_dom_sf"/>
</dbReference>
<dbReference type="InterPro" id="IPR020807">
    <property type="entry name" value="PKS_DH"/>
</dbReference>
<keyword evidence="4" id="KW-0808">Transferase</keyword>
<dbReference type="Gene3D" id="3.40.366.10">
    <property type="entry name" value="Malonyl-Coenzyme A Acyl Carrier Protein, domain 2"/>
    <property type="match status" value="1"/>
</dbReference>
<dbReference type="SUPFAM" id="SSF50129">
    <property type="entry name" value="GroES-like"/>
    <property type="match status" value="1"/>
</dbReference>
<dbReference type="InterPro" id="IPR014043">
    <property type="entry name" value="Acyl_transferase_dom"/>
</dbReference>
<dbReference type="InterPro" id="IPR016039">
    <property type="entry name" value="Thiolase-like"/>
</dbReference>
<dbReference type="EMBL" id="CVMT01000002">
    <property type="protein sequence ID" value="CRG86029.1"/>
    <property type="molecule type" value="Genomic_DNA"/>
</dbReference>
<dbReference type="PROSITE" id="PS52019">
    <property type="entry name" value="PKS_MFAS_DH"/>
    <property type="match status" value="1"/>
</dbReference>
<dbReference type="InterPro" id="IPR032821">
    <property type="entry name" value="PKS_assoc"/>
</dbReference>
<dbReference type="GO" id="GO:0004312">
    <property type="term" value="F:fatty acid synthase activity"/>
    <property type="evidence" value="ECO:0007669"/>
    <property type="project" value="TreeGrafter"/>
</dbReference>
<evidence type="ECO:0000256" key="4">
    <source>
        <dbReference type="ARBA" id="ARBA00022679"/>
    </source>
</evidence>
<dbReference type="SUPFAM" id="SSF53335">
    <property type="entry name" value="S-adenosyl-L-methionine-dependent methyltransferases"/>
    <property type="match status" value="1"/>
</dbReference>
<dbReference type="InterPro" id="IPR049552">
    <property type="entry name" value="PKS_DH_N"/>
</dbReference>
<keyword evidence="2" id="KW-0597">Phosphoprotein</keyword>
<dbReference type="GO" id="GO:0006633">
    <property type="term" value="P:fatty acid biosynthetic process"/>
    <property type="evidence" value="ECO:0007669"/>
    <property type="project" value="TreeGrafter"/>
</dbReference>
<dbReference type="InterPro" id="IPR050091">
    <property type="entry name" value="PKS_NRPS_Biosynth_Enz"/>
</dbReference>
<dbReference type="InterPro" id="IPR001227">
    <property type="entry name" value="Ac_transferase_dom_sf"/>
</dbReference>
<evidence type="ECO:0000256" key="3">
    <source>
        <dbReference type="ARBA" id="ARBA00022603"/>
    </source>
</evidence>
<dbReference type="Proteomes" id="UP000054383">
    <property type="component" value="Unassembled WGS sequence"/>
</dbReference>
<accession>A0A0U1LRJ9</accession>
<dbReference type="InterPro" id="IPR016035">
    <property type="entry name" value="Acyl_Trfase/lysoPLipase"/>
</dbReference>
<dbReference type="Gene3D" id="3.40.47.10">
    <property type="match status" value="1"/>
</dbReference>
<dbReference type="InterPro" id="IPR013154">
    <property type="entry name" value="ADH-like_N"/>
</dbReference>
<keyword evidence="1" id="KW-0596">Phosphopantetheine</keyword>
<dbReference type="STRING" id="28573.A0A0U1LRJ9"/>
<dbReference type="Pfam" id="PF08240">
    <property type="entry name" value="ADH_N"/>
    <property type="match status" value="1"/>
</dbReference>
<dbReference type="SUPFAM" id="SSF53901">
    <property type="entry name" value="Thiolase-like"/>
    <property type="match status" value="1"/>
</dbReference>
<dbReference type="CDD" id="cd05195">
    <property type="entry name" value="enoyl_red"/>
    <property type="match status" value="1"/>
</dbReference>
<dbReference type="InterPro" id="IPR014030">
    <property type="entry name" value="Ketoacyl_synth_N"/>
</dbReference>
<dbReference type="GO" id="GO:0044550">
    <property type="term" value="P:secondary metabolite biosynthetic process"/>
    <property type="evidence" value="ECO:0007669"/>
    <property type="project" value="TreeGrafter"/>
</dbReference>
<organism evidence="9 10">
    <name type="scientific">Talaromyces islandicus</name>
    <name type="common">Penicillium islandicum</name>
    <dbReference type="NCBI Taxonomy" id="28573"/>
    <lineage>
        <taxon>Eukaryota</taxon>
        <taxon>Fungi</taxon>
        <taxon>Dikarya</taxon>
        <taxon>Ascomycota</taxon>
        <taxon>Pezizomycotina</taxon>
        <taxon>Eurotiomycetes</taxon>
        <taxon>Eurotiomycetidae</taxon>
        <taxon>Eurotiales</taxon>
        <taxon>Trichocomaceae</taxon>
        <taxon>Talaromyces</taxon>
        <taxon>Talaromyces sect. Islandici</taxon>
    </lineage>
</organism>
<keyword evidence="5" id="KW-0511">Multifunctional enzyme</keyword>
<dbReference type="InterPro" id="IPR014031">
    <property type="entry name" value="Ketoacyl_synth_C"/>
</dbReference>
<dbReference type="Gene3D" id="3.90.180.10">
    <property type="entry name" value="Medium-chain alcohol dehydrogenases, catalytic domain"/>
    <property type="match status" value="1"/>
</dbReference>
<dbReference type="SMART" id="SM00822">
    <property type="entry name" value="PKS_KR"/>
    <property type="match status" value="1"/>
</dbReference>
<proteinExistence type="predicted"/>
<feature type="active site" description="Proton acceptor; for dehydratase activity" evidence="6">
    <location>
        <position position="966"/>
    </location>
</feature>
<dbReference type="SUPFAM" id="SSF51735">
    <property type="entry name" value="NAD(P)-binding Rossmann-fold domains"/>
    <property type="match status" value="2"/>
</dbReference>
<dbReference type="GO" id="GO:0016491">
    <property type="term" value="F:oxidoreductase activity"/>
    <property type="evidence" value="ECO:0007669"/>
    <property type="project" value="InterPro"/>
</dbReference>
<dbReference type="SMART" id="SM00827">
    <property type="entry name" value="PKS_AT"/>
    <property type="match status" value="1"/>
</dbReference>
<dbReference type="Pfam" id="PF00698">
    <property type="entry name" value="Acyl_transf_1"/>
    <property type="match status" value="1"/>
</dbReference>
<evidence type="ECO:0000259" key="7">
    <source>
        <dbReference type="PROSITE" id="PS52004"/>
    </source>
</evidence>
<dbReference type="Pfam" id="PF16197">
    <property type="entry name" value="KAsynt_C_assoc"/>
    <property type="match status" value="1"/>
</dbReference>
<dbReference type="Pfam" id="PF21089">
    <property type="entry name" value="PKS_DH_N"/>
    <property type="match status" value="1"/>
</dbReference>
<dbReference type="InterPro" id="IPR016036">
    <property type="entry name" value="Malonyl_transacylase_ACP-bd"/>
</dbReference>
<dbReference type="OMA" id="YVAMVGE"/>
<feature type="domain" description="PKS/mFAS DH" evidence="8">
    <location>
        <begin position="934"/>
        <end position="1215"/>
    </location>
</feature>
<dbReference type="SUPFAM" id="SSF52151">
    <property type="entry name" value="FabD/lysophospholipase-like"/>
    <property type="match status" value="1"/>
</dbReference>
<evidence type="ECO:0000313" key="9">
    <source>
        <dbReference type="EMBL" id="CRG86029.1"/>
    </source>
</evidence>
<reference evidence="9 10" key="1">
    <citation type="submission" date="2015-04" db="EMBL/GenBank/DDBJ databases">
        <authorList>
            <person name="Syromyatnikov M.Y."/>
            <person name="Popov V.N."/>
        </authorList>
    </citation>
    <scope>NUCLEOTIDE SEQUENCE [LARGE SCALE GENOMIC DNA]</scope>
    <source>
        <strain evidence="9">WF-38-12</strain>
    </source>
</reference>
<dbReference type="GO" id="GO:0032259">
    <property type="term" value="P:methylation"/>
    <property type="evidence" value="ECO:0007669"/>
    <property type="project" value="UniProtKB-KW"/>
</dbReference>
<evidence type="ECO:0000256" key="2">
    <source>
        <dbReference type="ARBA" id="ARBA00022553"/>
    </source>
</evidence>
<dbReference type="SUPFAM" id="SSF55048">
    <property type="entry name" value="Probable ACP-binding domain of malonyl-CoA ACP transacylase"/>
    <property type="match status" value="1"/>
</dbReference>
<dbReference type="PANTHER" id="PTHR43775">
    <property type="entry name" value="FATTY ACID SYNTHASE"/>
    <property type="match status" value="1"/>
</dbReference>
<dbReference type="InterPro" id="IPR049551">
    <property type="entry name" value="PKS_DH_C"/>
</dbReference>
<dbReference type="SMART" id="SM00825">
    <property type="entry name" value="PKS_KS"/>
    <property type="match status" value="1"/>
</dbReference>
<dbReference type="SMART" id="SM00829">
    <property type="entry name" value="PKS_ER"/>
    <property type="match status" value="1"/>
</dbReference>
<sequence length="2478" mass="271995">MERKATQVEPSGLGRLAGRASSMARFASDDMTPKYQGNAYSCTSEDRPVPITVPFPIAIVGMAMRLPGGVENDRQFWDMLINKRDGHCKVPESRYNIEAFYDESRPTSIKSQSGYFLQHNLGHIDRSFFPMSKSDAAMADPQQRLLLEVVWECMENAGQVEWRGRDTGCFIGVFGEDWLEISTKDVQKVDRSHALNTGDYALANRLSWEYDLTGPSITYRTACSSSLVGLHEACQALYTGECSSAIVAGANVILAPTMTASMCGNMVLSPSGLCKTFDATADGYGRGEAVNAIYIKPLHDAVRMGDPIRAVIRSTAVNCDGKTPSITTPGSKTQEKLIRRAYQKAGIDDICQTAFFECHGTGTTVGDVAETSVVANLFEKEGVYIGTAKPNVGHSEGASGLTSVIKAVLSLENKTIPPNTHFSKPNPKIPFEKAKLKVPTEPISWPDNRSERVSVNAFGVGGTNAHAILESYRPSPPRINDQDYIGPRVLAFSAKNKKSLEQRIEDIQKYLAETPAVLHDLAYTLGMRREHMAHRGFAIADRDGKISLIEKSRDTSPTIVFIFTGQGSQWPGMGKELMSVSNRFLKSIRELDGALSRLKSPPKWTIEDELLKDDESTNVQKPEFAQTLSTAVQIALVDVLREFEVHPASVIGHSSGEIAAAYASGAISAGVAIALSYFRGQAITTSTHLQPGAMAAVGLAPEKARTYLTEGVVIACENSPESVTLSGNEDALLEALETIKAGNPDTFCRRLQVSVAYHSDHMQEPGRIYEESISSLLAFSPTMTPLYSTLTGKVISDPSLLDAVYWRENLQSTVLFNGAVQTILKDINTSKVFVEIGPHSTLSSPFRQILRMYDAHQTSIYIPTLVRDKPQWKAILATAGHLYINGASIQLSSINGVPGKVLTDIPSYPWSHEESFINESRLVQQWKYPQEAHHELLGSRSLESSDIEPSWRNFLELVHVPWLWDHVLGNDFVFPGAGYIAMIGEAIRQHTGSDEYTIRTISIKIPLVLDESEGAEVLTSLRPLKLTDIDNSEWYEFTIVAHQRGSWTKHCVGQVRAGADGPHTPMQNVSYARQVSSESLYDTLSAKGLKFGPQFHLLQNISAGTSSTEAAACIRHQDIRSSDRYALHPTIIDQGILLVAVAATQGKLRQFNKICIPAKMENIYVSHARGVMSVNASGRVHGGSLIGNTTISSEDKVAMSVGNVVLFSLEDDRSDKNGLQIAAEDWRPHIDLLPLKDQLSVSQPRGSPNELLNQLLRSLIVGTADKIQPLDAKLPHLKRYRAWLLATAEELAKGVGTGYKIGRSLTSIEEIVKRMEHEMPQTTPLLKTLLKIFALTGDLLEERVSPQDILGEDGLDDLYRYLSTCSGLEDTLSLLGHSNPALRVLEIGTPTGVFASLALPYLTSKHGTPLYSKYTITGRSLEDISQTKDRSQTVQGLEYTVLDISQDPLQQGFQSGSYDLIIASKASTMGKEGSCCLKNLHTLLAPSGRLLHHRLCNDTPLLTYVMGVHSWWWTGYGGDVETTVTPEKWKARLQDSGFLVADTLVADSADSPTLDHFDIGIASLPSKPAPKGRVTLMYRSTITDWAQTMAYHLAQGGYTVDWCSLGQELPPDSDVISLIDLEGPFFSNLTADDFAQFKEFLVQIPKSRVLWITRASQMACDDARYSLALGVARTIRNERLQDFATFEIDEFDSAAANSSVRVMETVQRQDSHAGREKDYEFALKDGIIHVSRFHWMPAHKQIAGSEKLGAKALDVGAYGVLSSLSWIEQLPCQLKDDQVEVDIKYVGLNFRDIMVAMGFMGDKKELGLEASGVVHRVGPQVKHLHVGDRVMLVGNGLFCSRKVVSEDCCFVISPELGLSLEDAATVPSVQSTVLYSLLKVANIQRGQSVLIHSACGGVGLAAIQLCQQLGVDIYATVGNLQKREYLVNTFHIPETHIFDSRSSSFFYGLMEKTCQRGVDVVLNSLSGELLYFSGKCVAKGGKMIELGKRDILGHGKLDMNFFSSNRSFIGVDMLALFEEERAQFQNIMQQFNKYLEEGKIRPIQPVTVFDAIDIEKAFWHMQGGRHMGKIVVRIPDDTSALLSHDDNKPTVSLSPHSSFLLVGGLGGLGRAVASWMVEKGARHFVFLSRSAGVSEKSQAFLQELESQGCTVIALAGSVANLDDVQRAIASCKRPLDGVIQMSMVLRDQFLSNMTHDEWHSVLAPKVEGTWNLHNALNGTKLQFFVAFSSVAGVCGNIGQANYAAANVFLDSFMRYRRALGLAGSVVDIGLMEDVGYAYETAPKIIQQARSVYMQTVGEIDLLDALELAIHAEMSQGPTQFSIGLGTTAALSTPAVVPLWGHDARFSLWAHTKLPDAAAPNLADNNMKDLIESIQRDPRVLDDPAMEQRIIKMVCKEVATRITNADDMDENEMASVVIESLAVVEIRIRFRKIWGLELPMADIAKAETTGGLGKLVIKVLKSKYHSQNLDMEGIAMPVD</sequence>
<keyword evidence="10" id="KW-1185">Reference proteome</keyword>
<dbReference type="InterPro" id="IPR049900">
    <property type="entry name" value="PKS_mFAS_DH"/>
</dbReference>
<dbReference type="OrthoDB" id="329835at2759"/>
<dbReference type="Pfam" id="PF13602">
    <property type="entry name" value="ADH_zinc_N_2"/>
    <property type="match status" value="1"/>
</dbReference>
<dbReference type="Pfam" id="PF08659">
    <property type="entry name" value="KR"/>
    <property type="match status" value="1"/>
</dbReference>
<evidence type="ECO:0000256" key="6">
    <source>
        <dbReference type="PROSITE-ProRule" id="PRU01363"/>
    </source>
</evidence>
<dbReference type="PROSITE" id="PS52004">
    <property type="entry name" value="KS3_2"/>
    <property type="match status" value="1"/>
</dbReference>
<dbReference type="PANTHER" id="PTHR43775:SF49">
    <property type="entry name" value="SYNTHASE, PUTATIVE (JCVI)-RELATED"/>
    <property type="match status" value="1"/>
</dbReference>
<evidence type="ECO:0000259" key="8">
    <source>
        <dbReference type="PROSITE" id="PS52019"/>
    </source>
</evidence>
<dbReference type="GO" id="GO:0008168">
    <property type="term" value="F:methyltransferase activity"/>
    <property type="evidence" value="ECO:0007669"/>
    <property type="project" value="UniProtKB-KW"/>
</dbReference>
<protein>
    <submittedName>
        <fullName evidence="9">Putative polyketide synthase 40</fullName>
    </submittedName>
</protein>
<dbReference type="CDD" id="cd00833">
    <property type="entry name" value="PKS"/>
    <property type="match status" value="1"/>
</dbReference>
<gene>
    <name evidence="9" type="ORF">PISL3812_03032</name>
</gene>
<feature type="region of interest" description="N-terminal hotdog fold" evidence="6">
    <location>
        <begin position="934"/>
        <end position="1062"/>
    </location>
</feature>
<dbReference type="Pfam" id="PF00109">
    <property type="entry name" value="ketoacyl-synt"/>
    <property type="match status" value="1"/>
</dbReference>
<keyword evidence="3" id="KW-0489">Methyltransferase</keyword>
<dbReference type="Gene3D" id="3.40.50.150">
    <property type="entry name" value="Vaccinia Virus protein VP39"/>
    <property type="match status" value="1"/>
</dbReference>
<dbReference type="InterPro" id="IPR057326">
    <property type="entry name" value="KR_dom"/>
</dbReference>
<feature type="region of interest" description="C-terminal hotdog fold" evidence="6">
    <location>
        <begin position="1072"/>
        <end position="1215"/>
    </location>
</feature>
<dbReference type="InterPro" id="IPR011032">
    <property type="entry name" value="GroES-like_sf"/>
</dbReference>
<dbReference type="Pfam" id="PF14765">
    <property type="entry name" value="PS-DH"/>
    <property type="match status" value="1"/>
</dbReference>
<dbReference type="InterPro" id="IPR020841">
    <property type="entry name" value="PKS_Beta-ketoAc_synthase_dom"/>
</dbReference>
<dbReference type="InterPro" id="IPR029063">
    <property type="entry name" value="SAM-dependent_MTases_sf"/>
</dbReference>
<dbReference type="Gene3D" id="3.40.50.720">
    <property type="entry name" value="NAD(P)-binding Rossmann-like Domain"/>
    <property type="match status" value="2"/>
</dbReference>
<dbReference type="Gene3D" id="3.10.129.110">
    <property type="entry name" value="Polyketide synthase dehydratase"/>
    <property type="match status" value="1"/>
</dbReference>
<evidence type="ECO:0000313" key="10">
    <source>
        <dbReference type="Proteomes" id="UP000054383"/>
    </source>
</evidence>
<dbReference type="InterPro" id="IPR042104">
    <property type="entry name" value="PKS_dehydratase_sf"/>
</dbReference>
<dbReference type="Pfam" id="PF02801">
    <property type="entry name" value="Ketoacyl-synt_C"/>
    <property type="match status" value="1"/>
</dbReference>
<dbReference type="InterPro" id="IPR020843">
    <property type="entry name" value="ER"/>
</dbReference>
<dbReference type="InterPro" id="IPR013968">
    <property type="entry name" value="PKS_KR"/>
</dbReference>
<evidence type="ECO:0000256" key="5">
    <source>
        <dbReference type="ARBA" id="ARBA00023268"/>
    </source>
</evidence>
<feature type="active site" description="Proton donor; for dehydratase activity" evidence="6">
    <location>
        <position position="1133"/>
    </location>
</feature>
<dbReference type="SMART" id="SM00826">
    <property type="entry name" value="PKS_DH"/>
    <property type="match status" value="1"/>
</dbReference>